<dbReference type="InterPro" id="IPR014001">
    <property type="entry name" value="Helicase_ATP-bd"/>
</dbReference>
<name>A0A6J4JKI9_9CHLR</name>
<keyword evidence="2 7" id="KW-0547">Nucleotide-binding</keyword>
<dbReference type="GO" id="GO:0003724">
    <property type="term" value="F:RNA helicase activity"/>
    <property type="evidence" value="ECO:0007669"/>
    <property type="project" value="UniProtKB-EC"/>
</dbReference>
<protein>
    <recommendedName>
        <fullName evidence="1">RNA helicase</fullName>
        <ecNumber evidence="1">3.6.4.13</ecNumber>
    </recommendedName>
</protein>
<keyword evidence="3 7" id="KW-0378">Hydrolase</keyword>
<evidence type="ECO:0000256" key="2">
    <source>
        <dbReference type="ARBA" id="ARBA00022741"/>
    </source>
</evidence>
<dbReference type="Pfam" id="PF00270">
    <property type="entry name" value="DEAD"/>
    <property type="match status" value="1"/>
</dbReference>
<dbReference type="Gene3D" id="3.40.50.300">
    <property type="entry name" value="P-loop containing nucleotide triphosphate hydrolases"/>
    <property type="match status" value="2"/>
</dbReference>
<dbReference type="PANTHER" id="PTHR47963:SF8">
    <property type="entry name" value="ATP-DEPENDENT RNA HELICASE DEAD"/>
    <property type="match status" value="1"/>
</dbReference>
<dbReference type="EC" id="3.6.4.13" evidence="1"/>
<evidence type="ECO:0000259" key="9">
    <source>
        <dbReference type="PROSITE" id="PS51192"/>
    </source>
</evidence>
<evidence type="ECO:0000256" key="3">
    <source>
        <dbReference type="ARBA" id="ARBA00022801"/>
    </source>
</evidence>
<feature type="domain" description="DEAD-box RNA helicase Q" evidence="11">
    <location>
        <begin position="152"/>
        <end position="180"/>
    </location>
</feature>
<keyword evidence="5 7" id="KW-0067">ATP-binding</keyword>
<dbReference type="CDD" id="cd18787">
    <property type="entry name" value="SF2_C_DEAD"/>
    <property type="match status" value="1"/>
</dbReference>
<dbReference type="PROSITE" id="PS51194">
    <property type="entry name" value="HELICASE_CTER"/>
    <property type="match status" value="1"/>
</dbReference>
<evidence type="ECO:0000256" key="1">
    <source>
        <dbReference type="ARBA" id="ARBA00012552"/>
    </source>
</evidence>
<feature type="domain" description="Helicase ATP-binding" evidence="9">
    <location>
        <begin position="183"/>
        <end position="353"/>
    </location>
</feature>
<proteinExistence type="inferred from homology"/>
<organism evidence="12">
    <name type="scientific">uncultured Chloroflexota bacterium</name>
    <dbReference type="NCBI Taxonomy" id="166587"/>
    <lineage>
        <taxon>Bacteria</taxon>
        <taxon>Bacillati</taxon>
        <taxon>Chloroflexota</taxon>
        <taxon>environmental samples</taxon>
    </lineage>
</organism>
<evidence type="ECO:0000259" key="10">
    <source>
        <dbReference type="PROSITE" id="PS51194"/>
    </source>
</evidence>
<sequence>MVSILNRPTGGASDDSSAHRQSAEQAEPAYRSSVVRPAAADTHRPALRIQRASPRPNSVVLPSAIANGAARNGAAHSASVAPTSVTTVSARSAGPSTWACLCRQPGTLWRVSPPTGPAMPASWAHHAAAEFVPEAPTPRPVVTPTGALPADFAFGDLRLSESVRRAVWEAGYRQPTPIQTATVPVLLAGKDCVGQAQTGTGKTAAFGLPIVEGVDPRRREVQALVMLPTRELCRQVATELERLGKHRGLQTLAIYGGEGMGRQLDALHAGVHVVVGTPGRVQDHIWRGTLRLDAVRFAVLDEADEMLDVGFAEDIERILRCVPQERQTALFSATVPPFVRTLVRRYMRDPEWISTVDQTQVSRIPTQIRQSYINVAERDKLEALEELTRAEPGYDRVLVFRRMKIHSDRLAEAMRRKGYSVRALHGDLPQSERNRVLEDFKAGRIQFLVATNVAARGLDISDVSHVLNYDVPDTAEEYVHRIGRTGRAGKVGTAISFVAEWDFEAFEAIKAHVGDALTERPLNLYANR</sequence>
<feature type="region of interest" description="Disordered" evidence="8">
    <location>
        <begin position="1"/>
        <end position="59"/>
    </location>
</feature>
<dbReference type="InterPro" id="IPR014014">
    <property type="entry name" value="RNA_helicase_DEAD_Q_motif"/>
</dbReference>
<dbReference type="CDD" id="cd00268">
    <property type="entry name" value="DEADc"/>
    <property type="match status" value="1"/>
</dbReference>
<comment type="similarity">
    <text evidence="7">Belongs to the DEAD box helicase family.</text>
</comment>
<dbReference type="PROSITE" id="PS00039">
    <property type="entry name" value="DEAD_ATP_HELICASE"/>
    <property type="match status" value="1"/>
</dbReference>
<feature type="domain" description="Helicase C-terminal" evidence="10">
    <location>
        <begin position="367"/>
        <end position="528"/>
    </location>
</feature>
<evidence type="ECO:0000256" key="7">
    <source>
        <dbReference type="RuleBase" id="RU000492"/>
    </source>
</evidence>
<dbReference type="InterPro" id="IPR011545">
    <property type="entry name" value="DEAD/DEAH_box_helicase_dom"/>
</dbReference>
<dbReference type="AlphaFoldDB" id="A0A6J4JKI9"/>
<dbReference type="InterPro" id="IPR001650">
    <property type="entry name" value="Helicase_C-like"/>
</dbReference>
<dbReference type="Pfam" id="PF00271">
    <property type="entry name" value="Helicase_C"/>
    <property type="match status" value="1"/>
</dbReference>
<gene>
    <name evidence="12" type="ORF">AVDCRST_MAG77-3814</name>
</gene>
<evidence type="ECO:0000256" key="4">
    <source>
        <dbReference type="ARBA" id="ARBA00022806"/>
    </source>
</evidence>
<reference evidence="12" key="1">
    <citation type="submission" date="2020-02" db="EMBL/GenBank/DDBJ databases">
        <authorList>
            <person name="Meier V. D."/>
        </authorList>
    </citation>
    <scope>NUCLEOTIDE SEQUENCE</scope>
    <source>
        <strain evidence="12">AVDCRST_MAG77</strain>
    </source>
</reference>
<dbReference type="PANTHER" id="PTHR47963">
    <property type="entry name" value="DEAD-BOX ATP-DEPENDENT RNA HELICASE 47, MITOCHONDRIAL"/>
    <property type="match status" value="1"/>
</dbReference>
<accession>A0A6J4JKI9</accession>
<dbReference type="SMART" id="SM00487">
    <property type="entry name" value="DEXDc"/>
    <property type="match status" value="1"/>
</dbReference>
<evidence type="ECO:0000256" key="5">
    <source>
        <dbReference type="ARBA" id="ARBA00022840"/>
    </source>
</evidence>
<dbReference type="GO" id="GO:0016787">
    <property type="term" value="F:hydrolase activity"/>
    <property type="evidence" value="ECO:0007669"/>
    <property type="project" value="UniProtKB-KW"/>
</dbReference>
<dbReference type="GO" id="GO:0003723">
    <property type="term" value="F:RNA binding"/>
    <property type="evidence" value="ECO:0007669"/>
    <property type="project" value="TreeGrafter"/>
</dbReference>
<dbReference type="PROSITE" id="PS51192">
    <property type="entry name" value="HELICASE_ATP_BIND_1"/>
    <property type="match status" value="1"/>
</dbReference>
<evidence type="ECO:0000256" key="6">
    <source>
        <dbReference type="PROSITE-ProRule" id="PRU00552"/>
    </source>
</evidence>
<dbReference type="InterPro" id="IPR000629">
    <property type="entry name" value="RNA-helicase_DEAD-box_CS"/>
</dbReference>
<dbReference type="InterPro" id="IPR044742">
    <property type="entry name" value="DEAD/DEAH_RhlB"/>
</dbReference>
<dbReference type="SUPFAM" id="SSF52540">
    <property type="entry name" value="P-loop containing nucleoside triphosphate hydrolases"/>
    <property type="match status" value="1"/>
</dbReference>
<dbReference type="InterPro" id="IPR050547">
    <property type="entry name" value="DEAD_box_RNA_helicases"/>
</dbReference>
<dbReference type="GO" id="GO:0005524">
    <property type="term" value="F:ATP binding"/>
    <property type="evidence" value="ECO:0007669"/>
    <property type="project" value="UniProtKB-KW"/>
</dbReference>
<evidence type="ECO:0000256" key="8">
    <source>
        <dbReference type="SAM" id="MobiDB-lite"/>
    </source>
</evidence>
<feature type="short sequence motif" description="Q motif" evidence="6">
    <location>
        <begin position="152"/>
        <end position="180"/>
    </location>
</feature>
<evidence type="ECO:0000259" key="11">
    <source>
        <dbReference type="PROSITE" id="PS51195"/>
    </source>
</evidence>
<dbReference type="SMART" id="SM00490">
    <property type="entry name" value="HELICc"/>
    <property type="match status" value="1"/>
</dbReference>
<dbReference type="PROSITE" id="PS51195">
    <property type="entry name" value="Q_MOTIF"/>
    <property type="match status" value="1"/>
</dbReference>
<evidence type="ECO:0000313" key="12">
    <source>
        <dbReference type="EMBL" id="CAA9280695.1"/>
    </source>
</evidence>
<keyword evidence="4 7" id="KW-0347">Helicase</keyword>
<dbReference type="InterPro" id="IPR027417">
    <property type="entry name" value="P-loop_NTPase"/>
</dbReference>
<dbReference type="EMBL" id="CADCTC010000205">
    <property type="protein sequence ID" value="CAA9280695.1"/>
    <property type="molecule type" value="Genomic_DNA"/>
</dbReference>